<dbReference type="SUPFAM" id="SSF53300">
    <property type="entry name" value="vWA-like"/>
    <property type="match status" value="1"/>
</dbReference>
<dbReference type="PIRSF" id="PIRSF015417">
    <property type="entry name" value="T31B5_30_vWA"/>
    <property type="match status" value="1"/>
</dbReference>
<name>A0A835EAP8_9POAL</name>
<dbReference type="EMBL" id="JACEFO010002202">
    <property type="protein sequence ID" value="KAF8673691.1"/>
    <property type="molecule type" value="Genomic_DNA"/>
</dbReference>
<accession>A0A835EAP8</accession>
<dbReference type="InterPro" id="IPR058580">
    <property type="entry name" value="DUF2828"/>
</dbReference>
<organism evidence="3 4">
    <name type="scientific">Digitaria exilis</name>
    <dbReference type="NCBI Taxonomy" id="1010633"/>
    <lineage>
        <taxon>Eukaryota</taxon>
        <taxon>Viridiplantae</taxon>
        <taxon>Streptophyta</taxon>
        <taxon>Embryophyta</taxon>
        <taxon>Tracheophyta</taxon>
        <taxon>Spermatophyta</taxon>
        <taxon>Magnoliopsida</taxon>
        <taxon>Liliopsida</taxon>
        <taxon>Poales</taxon>
        <taxon>Poaceae</taxon>
        <taxon>PACMAD clade</taxon>
        <taxon>Panicoideae</taxon>
        <taxon>Panicodae</taxon>
        <taxon>Paniceae</taxon>
        <taxon>Anthephorinae</taxon>
        <taxon>Digitaria</taxon>
    </lineage>
</organism>
<feature type="domain" description="DUF7788" evidence="2">
    <location>
        <begin position="502"/>
        <end position="692"/>
    </location>
</feature>
<dbReference type="InterPro" id="IPR036465">
    <property type="entry name" value="vWFA_dom_sf"/>
</dbReference>
<dbReference type="Gene3D" id="3.40.50.410">
    <property type="entry name" value="von Willebrand factor, type A domain"/>
    <property type="match status" value="1"/>
</dbReference>
<evidence type="ECO:0000259" key="1">
    <source>
        <dbReference type="Pfam" id="PF11443"/>
    </source>
</evidence>
<evidence type="ECO:0000259" key="2">
    <source>
        <dbReference type="Pfam" id="PF25043"/>
    </source>
</evidence>
<keyword evidence="4" id="KW-1185">Reference proteome</keyword>
<reference evidence="3" key="1">
    <citation type="submission" date="2020-07" db="EMBL/GenBank/DDBJ databases">
        <title>Genome sequence and genetic diversity analysis of an under-domesticated orphan crop, white fonio (Digitaria exilis).</title>
        <authorList>
            <person name="Bennetzen J.L."/>
            <person name="Chen S."/>
            <person name="Ma X."/>
            <person name="Wang X."/>
            <person name="Yssel A.E.J."/>
            <person name="Chaluvadi S.R."/>
            <person name="Johnson M."/>
            <person name="Gangashetty P."/>
            <person name="Hamidou F."/>
            <person name="Sanogo M.D."/>
            <person name="Zwaenepoel A."/>
            <person name="Wallace J."/>
            <person name="Van De Peer Y."/>
            <person name="Van Deynze A."/>
        </authorList>
    </citation>
    <scope>NUCLEOTIDE SEQUENCE</scope>
    <source>
        <tissue evidence="3">Leaves</tissue>
    </source>
</reference>
<evidence type="ECO:0000313" key="4">
    <source>
        <dbReference type="Proteomes" id="UP000636709"/>
    </source>
</evidence>
<dbReference type="Proteomes" id="UP000636709">
    <property type="component" value="Unassembled WGS sequence"/>
</dbReference>
<sequence>MAPILLGPPVIRGARPSGASVDAPAPASHPFLDILDAGFNAPDAAAANAAPQRVRTENGSGTFAASGNPCLDLFFHVVPGTPAARVRELVDAAWAHDPLTALKLVANLRGVRGTGKSDRDGFYAAALWLHEWHPRTLACNVPALAEFGYLKDFPELLYRLIHGADVRVVAKAKANAEKARRSTKVRVAQLANQTRRRTAEVYHAGTAVPQGPTIADYVTAALSNAVRIKSKRSRKAAAVVPVVVEEPDQAMEVVEQKPEAAEAAMEVDQKVTPAPPQEELAAKKKINKKVRKVAKLAVQSLETYYGDRTYSFLFDCIADFFAELLASDLKQLAPGGKKRKIGLAAKWCPTPGLSFDRSTLLCEAIARRLFPRDSNPDYADLSEEHYAYQVLHRLRREVLVPLRKVLELPEVYMSAQRWSELPYTRVASVAMRRYKALFKKHDEVRFGKYLEDVEAGKAKIAAGALLPHEIAAAAYRGEKDDVSELQWRRMVDDLRKKGSLSNCIAVCDVSGSMSGTPMEVCVALGLLISELSEEPWAGRVITFSARPEIHMIKGKTLQDKLSFVRSMEWGCNTKFQAVFDRILSTAVEARLAKEKMIRTVFVFSDMEFDQASATRRQGSWETDYEVICRKFRDAGYGDVVPQIVFWNLRDSRSTPVVSKQPGVAMVSGFAKNLVKLFLENDGVVSPEAVMEAAIAGEEYQKLAVFD</sequence>
<dbReference type="Pfam" id="PF25043">
    <property type="entry name" value="DUF7788"/>
    <property type="match status" value="1"/>
</dbReference>
<dbReference type="InterPro" id="IPR011205">
    <property type="entry name" value="UCP015417_vWA"/>
</dbReference>
<dbReference type="PANTHER" id="PTHR31373">
    <property type="entry name" value="OS06G0652100 PROTEIN"/>
    <property type="match status" value="1"/>
</dbReference>
<feature type="domain" description="DUF2828" evidence="1">
    <location>
        <begin position="56"/>
        <end position="500"/>
    </location>
</feature>
<comment type="caution">
    <text evidence="3">The sequence shown here is derived from an EMBL/GenBank/DDBJ whole genome shotgun (WGS) entry which is preliminary data.</text>
</comment>
<dbReference type="AlphaFoldDB" id="A0A835EAP8"/>
<proteinExistence type="predicted"/>
<dbReference type="OrthoDB" id="1149618at2759"/>
<dbReference type="Pfam" id="PF11443">
    <property type="entry name" value="DUF2828"/>
    <property type="match status" value="1"/>
</dbReference>
<protein>
    <submittedName>
        <fullName evidence="3">Uncharacterized protein</fullName>
    </submittedName>
</protein>
<dbReference type="PANTHER" id="PTHR31373:SF29">
    <property type="entry name" value="TROVE DOMAIN-CONTAINING PROTEIN"/>
    <property type="match status" value="1"/>
</dbReference>
<evidence type="ECO:0000313" key="3">
    <source>
        <dbReference type="EMBL" id="KAF8673691.1"/>
    </source>
</evidence>
<gene>
    <name evidence="3" type="ORF">HU200_048440</name>
</gene>
<dbReference type="InterPro" id="IPR056690">
    <property type="entry name" value="DUF7788"/>
</dbReference>